<dbReference type="AlphaFoldDB" id="A0A6C0BNF3"/>
<evidence type="ECO:0000313" key="1">
    <source>
        <dbReference type="EMBL" id="QHS93552.1"/>
    </source>
</evidence>
<protein>
    <submittedName>
        <fullName evidence="1">Uncharacterized protein</fullName>
    </submittedName>
</protein>
<sequence>MSVERQAKRTKMEEDAMQADETRHIFVCGHNTDALQAYVSELISEVKNYQVHASNPRFNKFRVDQKNWNSYNLRNFGPLRLTLQDLLLDLPGVREAWIERFGNKFMIPEINTFALGKNKKLSPLIAELKRRDLDQVAAELQSFQDFIEWVKGHQDEIKSQADWIRILTTRGGIRHDWQNFLLFDNVLKVFGLTDQKVIDDIRTTVTPGDDEKRNLEKYSIAWISKLLDLWTLPCSMADVGNLFAAMLGLSAPLHEKKYPDVPDILPLYERVRELWIHSPDDLISMDDMLTDIEFDDDWSEVVNQALRVWQGREPCRMHFQLPTDGIPGPKSKMDANYEHVDYSAVAKLHSQRGTVFRDYESHNGKAILNKHRDLVVTRKRQLEA</sequence>
<accession>A0A6C0BNF3</accession>
<dbReference type="EMBL" id="MN739207">
    <property type="protein sequence ID" value="QHS93552.1"/>
    <property type="molecule type" value="Genomic_DNA"/>
</dbReference>
<proteinExistence type="predicted"/>
<reference evidence="1" key="1">
    <citation type="journal article" date="2020" name="Nature">
        <title>Giant virus diversity and host interactions through global metagenomics.</title>
        <authorList>
            <person name="Schulz F."/>
            <person name="Roux S."/>
            <person name="Paez-Espino D."/>
            <person name="Jungbluth S."/>
            <person name="Walsh D.A."/>
            <person name="Denef V.J."/>
            <person name="McMahon K.D."/>
            <person name="Konstantinidis K.T."/>
            <person name="Eloe-Fadrosh E.A."/>
            <person name="Kyrpides N.C."/>
            <person name="Woyke T."/>
        </authorList>
    </citation>
    <scope>NUCLEOTIDE SEQUENCE</scope>
    <source>
        <strain evidence="1">GVMAG-M-3300018080-19</strain>
    </source>
</reference>
<name>A0A6C0BNF3_9ZZZZ</name>
<organism evidence="1">
    <name type="scientific">viral metagenome</name>
    <dbReference type="NCBI Taxonomy" id="1070528"/>
    <lineage>
        <taxon>unclassified sequences</taxon>
        <taxon>metagenomes</taxon>
        <taxon>organismal metagenomes</taxon>
    </lineage>
</organism>